<evidence type="ECO:0000313" key="3">
    <source>
        <dbReference type="EMBL" id="EUD66939.1"/>
    </source>
</evidence>
<keyword evidence="1" id="KW-0732">Signal</keyword>
<dbReference type="EMBL" id="KI965468">
    <property type="protein sequence ID" value="EUD66939.1"/>
    <property type="molecule type" value="Genomic_DNA"/>
</dbReference>
<reference evidence="3 4" key="1">
    <citation type="submission" date="2013-02" db="EMBL/GenBank/DDBJ databases">
        <title>The Genome Sequence of Plasmodium inui San Antonio 1.</title>
        <authorList>
            <consortium name="The Broad Institute Genome Sequencing Platform"/>
            <consortium name="The Broad Institute Genome Sequencing Center for Infectious Disease"/>
            <person name="Neafsey D."/>
            <person name="Cheeseman I."/>
            <person name="Volkman S."/>
            <person name="Adams J."/>
            <person name="Walker B."/>
            <person name="Young S.K."/>
            <person name="Zeng Q."/>
            <person name="Gargeya S."/>
            <person name="Fitzgerald M."/>
            <person name="Haas B."/>
            <person name="Abouelleil A."/>
            <person name="Alvarado L."/>
            <person name="Arachchi H.M."/>
            <person name="Berlin A.M."/>
            <person name="Chapman S.B."/>
            <person name="Dewar J."/>
            <person name="Goldberg J."/>
            <person name="Griggs A."/>
            <person name="Gujja S."/>
            <person name="Hansen M."/>
            <person name="Howarth C."/>
            <person name="Imamovic A."/>
            <person name="Larimer J."/>
            <person name="McCowan C."/>
            <person name="Murphy C."/>
            <person name="Neiman D."/>
            <person name="Pearson M."/>
            <person name="Priest M."/>
            <person name="Roberts A."/>
            <person name="Saif S."/>
            <person name="Shea T."/>
            <person name="Sisk P."/>
            <person name="Sykes S."/>
            <person name="Wortman J."/>
            <person name="Nusbaum C."/>
            <person name="Birren B."/>
        </authorList>
    </citation>
    <scope>NUCLEOTIDE SEQUENCE [LARGE SCALE GENOMIC DNA]</scope>
    <source>
        <strain evidence="3 4">San Antonio 1</strain>
    </source>
</reference>
<gene>
    <name evidence="3" type="ORF">C922_02523</name>
</gene>
<proteinExistence type="predicted"/>
<dbReference type="InterPro" id="IPR044885">
    <property type="entry name" value="PRESA_N_sf"/>
</dbReference>
<dbReference type="Pfam" id="PF09687">
    <property type="entry name" value="PRESAN"/>
    <property type="match status" value="1"/>
</dbReference>
<dbReference type="VEuPathDB" id="PlasmoDB:C922_02523"/>
<dbReference type="InterPro" id="IPR019111">
    <property type="entry name" value="PRESA_N"/>
</dbReference>
<dbReference type="Proteomes" id="UP000030640">
    <property type="component" value="Unassembled WGS sequence"/>
</dbReference>
<sequence length="386" mass="45116">MRGLHFIRLFISHFLIFKTLLVTCKNILDFYFSTHGCVKQMTSELRFSSELTPGRELNPRFKGRINWDSVSFRNHRSCVSTCRDTRTCGTIQERISREGDFNGDRFTKFLLLLFLVTLVYALSLHQNDSAKCVKLGEPQFSGRATRKVAEMVTKIRGVPSKRRSHKEENESNKGDIAIRATSQADPRSYPFGCSKEDLSEELNMYEINRLIDSCSFFVSRKKAYIIFYHYNNYLKRTFHDMVSELSHRFEDLSSKHGISERDWKKYWALCEQSITHELTHVDYTCTNGFYFFVKKRVFYLDLREFLIRCKDFWHATIHKTRERCLHLLTQAEKDCEPVWVKHDSAVFQAGNPTLKSTLKRTVSPAVSATIMPKNITEGATKKENKK</sequence>
<accession>W7ACT6</accession>
<dbReference type="GeneID" id="20037797"/>
<feature type="domain" description="Plasmodium RESA N-terminal" evidence="2">
    <location>
        <begin position="202"/>
        <end position="324"/>
    </location>
</feature>
<evidence type="ECO:0000256" key="1">
    <source>
        <dbReference type="SAM" id="SignalP"/>
    </source>
</evidence>
<name>W7ACT6_9APIC</name>
<dbReference type="Gene3D" id="6.10.280.180">
    <property type="entry name" value="Plasmodium RESA, N-terminal helical domain"/>
    <property type="match status" value="1"/>
</dbReference>
<keyword evidence="4" id="KW-1185">Reference proteome</keyword>
<protein>
    <recommendedName>
        <fullName evidence="2">Plasmodium RESA N-terminal domain-containing protein</fullName>
    </recommendedName>
</protein>
<feature type="signal peptide" evidence="1">
    <location>
        <begin position="1"/>
        <end position="24"/>
    </location>
</feature>
<feature type="chain" id="PRO_5004890445" description="Plasmodium RESA N-terminal domain-containing protein" evidence="1">
    <location>
        <begin position="25"/>
        <end position="386"/>
    </location>
</feature>
<evidence type="ECO:0000259" key="2">
    <source>
        <dbReference type="Pfam" id="PF09687"/>
    </source>
</evidence>
<dbReference type="AlphaFoldDB" id="W7ACT6"/>
<dbReference type="OrthoDB" id="380868at2759"/>
<evidence type="ECO:0000313" key="4">
    <source>
        <dbReference type="Proteomes" id="UP000030640"/>
    </source>
</evidence>
<dbReference type="RefSeq" id="XP_008816344.1">
    <property type="nucleotide sequence ID" value="XM_008818122.1"/>
</dbReference>
<organism evidence="3 4">
    <name type="scientific">Plasmodium inui San Antonio 1</name>
    <dbReference type="NCBI Taxonomy" id="1237626"/>
    <lineage>
        <taxon>Eukaryota</taxon>
        <taxon>Sar</taxon>
        <taxon>Alveolata</taxon>
        <taxon>Apicomplexa</taxon>
        <taxon>Aconoidasida</taxon>
        <taxon>Haemosporida</taxon>
        <taxon>Plasmodiidae</taxon>
        <taxon>Plasmodium</taxon>
        <taxon>Plasmodium (Plasmodium)</taxon>
    </lineage>
</organism>